<name>A0A2R5FC17_9PROT</name>
<sequence length="126" mass="14674">MLNIEQINAVNVFANRHGRKWRLALHTYWSTHKIPAGTSKEEAALLMQVRNQDANLLVTFKPSLKGYEKVGKLVKGRHERYNLKRGWFVNAWRIVDEEDKDLVQPWTESKSDARALAKSLNIYLLE</sequence>
<evidence type="ECO:0000313" key="1">
    <source>
        <dbReference type="EMBL" id="GBG14473.1"/>
    </source>
</evidence>
<organism evidence="1 2">
    <name type="scientific">Novimethylophilus kurashikiensis</name>
    <dbReference type="NCBI Taxonomy" id="1825523"/>
    <lineage>
        <taxon>Bacteria</taxon>
        <taxon>Pseudomonadati</taxon>
        <taxon>Pseudomonadota</taxon>
        <taxon>Betaproteobacteria</taxon>
        <taxon>Nitrosomonadales</taxon>
        <taxon>Methylophilaceae</taxon>
        <taxon>Novimethylophilus</taxon>
    </lineage>
</organism>
<keyword evidence="1" id="KW-0418">Kinase</keyword>
<keyword evidence="1" id="KW-0808">Transferase</keyword>
<protein>
    <submittedName>
        <fullName evidence="1">Acetylglutamate kinase</fullName>
    </submittedName>
</protein>
<evidence type="ECO:0000313" key="2">
    <source>
        <dbReference type="Proteomes" id="UP000245081"/>
    </source>
</evidence>
<dbReference type="OrthoDB" id="9182317at2"/>
<accession>A0A2R5FC17</accession>
<dbReference type="GO" id="GO:0016301">
    <property type="term" value="F:kinase activity"/>
    <property type="evidence" value="ECO:0007669"/>
    <property type="project" value="UniProtKB-KW"/>
</dbReference>
<dbReference type="EMBL" id="BDOQ01000007">
    <property type="protein sequence ID" value="GBG14473.1"/>
    <property type="molecule type" value="Genomic_DNA"/>
</dbReference>
<comment type="caution">
    <text evidence="1">The sequence shown here is derived from an EMBL/GenBank/DDBJ whole genome shotgun (WGS) entry which is preliminary data.</text>
</comment>
<dbReference type="AlphaFoldDB" id="A0A2R5FC17"/>
<reference evidence="1 2" key="1">
    <citation type="journal article" date="2018" name="Environ. Microbiol.">
        <title>Isolation and genomic characterization of Novimethylophilus kurashikiensis gen. nov. sp. nov., a new lanthanide-dependent methylotrophic species of Methylophilaceae.</title>
        <authorList>
            <person name="Lv H."/>
            <person name="Sahin N."/>
            <person name="Tani A."/>
        </authorList>
    </citation>
    <scope>NUCLEOTIDE SEQUENCE [LARGE SCALE GENOMIC DNA]</scope>
    <source>
        <strain evidence="1 2">La2-4</strain>
    </source>
</reference>
<proteinExistence type="predicted"/>
<dbReference type="Proteomes" id="UP000245081">
    <property type="component" value="Unassembled WGS sequence"/>
</dbReference>
<keyword evidence="2" id="KW-1185">Reference proteome</keyword>
<gene>
    <name evidence="1" type="ORF">NMK_2072</name>
</gene>
<dbReference type="RefSeq" id="WP_109015662.1">
    <property type="nucleotide sequence ID" value="NZ_BDOQ01000007.1"/>
</dbReference>